<dbReference type="Gene3D" id="1.20.1560.10">
    <property type="entry name" value="ABC transporter type 1, transmembrane domain"/>
    <property type="match status" value="1"/>
</dbReference>
<comment type="subcellular location">
    <subcellularLocation>
        <location evidence="1">Cell membrane</location>
        <topology evidence="1">Multi-pass membrane protein</topology>
    </subcellularLocation>
</comment>
<dbReference type="InterPro" id="IPR036640">
    <property type="entry name" value="ABC1_TM_sf"/>
</dbReference>
<evidence type="ECO:0000313" key="10">
    <source>
        <dbReference type="EMBL" id="KXA05493.1"/>
    </source>
</evidence>
<dbReference type="SMART" id="SM00382">
    <property type="entry name" value="AAA"/>
    <property type="match status" value="1"/>
</dbReference>
<proteinExistence type="predicted"/>
<evidence type="ECO:0000256" key="4">
    <source>
        <dbReference type="ARBA" id="ARBA00022840"/>
    </source>
</evidence>
<reference evidence="10 11" key="1">
    <citation type="submission" date="2016-01" db="EMBL/GenBank/DDBJ databases">
        <authorList>
            <person name="Oliw E.H."/>
        </authorList>
    </citation>
    <scope>NUCLEOTIDE SEQUENCE [LARGE SCALE GENOMIC DNA]</scope>
    <source>
        <strain evidence="10 11">MJR7757A</strain>
    </source>
</reference>
<dbReference type="InterPro" id="IPR017871">
    <property type="entry name" value="ABC_transporter-like_CS"/>
</dbReference>
<organism evidence="10 11">
    <name type="scientific">Clostridium perfringens</name>
    <dbReference type="NCBI Taxonomy" id="1502"/>
    <lineage>
        <taxon>Bacteria</taxon>
        <taxon>Bacillati</taxon>
        <taxon>Bacillota</taxon>
        <taxon>Clostridia</taxon>
        <taxon>Eubacteriales</taxon>
        <taxon>Clostridiaceae</taxon>
        <taxon>Clostridium</taxon>
    </lineage>
</organism>
<dbReference type="Gene3D" id="3.40.50.300">
    <property type="entry name" value="P-loop containing nucleotide triphosphate hydrolases"/>
    <property type="match status" value="1"/>
</dbReference>
<dbReference type="InterPro" id="IPR011527">
    <property type="entry name" value="ABC1_TM_dom"/>
</dbReference>
<keyword evidence="3" id="KW-0547">Nucleotide-binding</keyword>
<feature type="transmembrane region" description="Helical" evidence="7">
    <location>
        <begin position="137"/>
        <end position="170"/>
    </location>
</feature>
<feature type="domain" description="ABC transporter" evidence="8">
    <location>
        <begin position="332"/>
        <end position="566"/>
    </location>
</feature>
<dbReference type="GO" id="GO:0005886">
    <property type="term" value="C:plasma membrane"/>
    <property type="evidence" value="ECO:0007669"/>
    <property type="project" value="UniProtKB-SubCell"/>
</dbReference>
<protein>
    <submittedName>
        <fullName evidence="10">ABC transporter, ATP-binding protein</fullName>
    </submittedName>
</protein>
<feature type="transmembrane region" description="Helical" evidence="7">
    <location>
        <begin position="53"/>
        <end position="74"/>
    </location>
</feature>
<feature type="domain" description="ABC transmembrane type-1" evidence="9">
    <location>
        <begin position="17"/>
        <end position="299"/>
    </location>
</feature>
<evidence type="ECO:0000256" key="5">
    <source>
        <dbReference type="ARBA" id="ARBA00022989"/>
    </source>
</evidence>
<dbReference type="PROSITE" id="PS00211">
    <property type="entry name" value="ABC_TRANSPORTER_1"/>
    <property type="match status" value="1"/>
</dbReference>
<feature type="transmembrane region" description="Helical" evidence="7">
    <location>
        <begin position="15"/>
        <end position="33"/>
    </location>
</feature>
<accession>A0A133MN79</accession>
<evidence type="ECO:0000256" key="1">
    <source>
        <dbReference type="ARBA" id="ARBA00004651"/>
    </source>
</evidence>
<name>A0A133MN79_CLOPF</name>
<gene>
    <name evidence="10" type="ORF">HMPREF3222_03037</name>
</gene>
<dbReference type="PATRIC" id="fig|1502.174.peg.3060"/>
<dbReference type="PROSITE" id="PS50893">
    <property type="entry name" value="ABC_TRANSPORTER_2"/>
    <property type="match status" value="1"/>
</dbReference>
<dbReference type="CDD" id="cd03251">
    <property type="entry name" value="ABCC_MsbA"/>
    <property type="match status" value="1"/>
</dbReference>
<dbReference type="SUPFAM" id="SSF52540">
    <property type="entry name" value="P-loop containing nucleoside triphosphate hydrolases"/>
    <property type="match status" value="1"/>
</dbReference>
<comment type="caution">
    <text evidence="10">The sequence shown here is derived from an EMBL/GenBank/DDBJ whole genome shotgun (WGS) entry which is preliminary data.</text>
</comment>
<feature type="transmembrane region" description="Helical" evidence="7">
    <location>
        <begin position="240"/>
        <end position="262"/>
    </location>
</feature>
<keyword evidence="4 10" id="KW-0067">ATP-binding</keyword>
<dbReference type="PANTHER" id="PTHR43394">
    <property type="entry name" value="ATP-DEPENDENT PERMEASE MDL1, MITOCHONDRIAL"/>
    <property type="match status" value="1"/>
</dbReference>
<evidence type="ECO:0000256" key="2">
    <source>
        <dbReference type="ARBA" id="ARBA00022692"/>
    </source>
</evidence>
<dbReference type="GO" id="GO:0005524">
    <property type="term" value="F:ATP binding"/>
    <property type="evidence" value="ECO:0007669"/>
    <property type="project" value="UniProtKB-KW"/>
</dbReference>
<dbReference type="AlphaFoldDB" id="A0A133MN79"/>
<dbReference type="EMBL" id="LRPU01000197">
    <property type="protein sequence ID" value="KXA05493.1"/>
    <property type="molecule type" value="Genomic_DNA"/>
</dbReference>
<evidence type="ECO:0000313" key="11">
    <source>
        <dbReference type="Proteomes" id="UP000070646"/>
    </source>
</evidence>
<dbReference type="GO" id="GO:0015421">
    <property type="term" value="F:ABC-type oligopeptide transporter activity"/>
    <property type="evidence" value="ECO:0007669"/>
    <property type="project" value="TreeGrafter"/>
</dbReference>
<dbReference type="PROSITE" id="PS50929">
    <property type="entry name" value="ABC_TM1F"/>
    <property type="match status" value="1"/>
</dbReference>
<dbReference type="Pfam" id="PF00005">
    <property type="entry name" value="ABC_tran"/>
    <property type="match status" value="1"/>
</dbReference>
<dbReference type="FunFam" id="1.20.1560.10:FF:000053">
    <property type="entry name" value="Multidrug ABC transporter ATP-binding protein"/>
    <property type="match status" value="1"/>
</dbReference>
<dbReference type="FunFam" id="3.40.50.300:FF:000218">
    <property type="entry name" value="Multidrug ABC transporter ATP-binding protein"/>
    <property type="match status" value="1"/>
</dbReference>
<sequence length="566" mass="64649">MLKRFIRYYKPYKKLFILDLLAAFLVSACDLFYPMITRNIINDVIPNKQIKLLFVFAVVLTLIFLIKAGLNYFMQYWGHVVGVRMQADMRRDLFDKLQDMPNKYFDNNKTGVIMSRIINDLLDISELAHHGPEDLFISLVMLVGSFIILCTINVPLTIITFAIIPFLLFYTIHKRNKMKKAFKETRVKTGEVNATIENSISGVRVTKSFGNKAYEMEKFDKSNGIFKKAREHAYKAMAEYFSGMFFLVDMLELIVLIAAGYFTYLGKINIGDFAAYLLYIKMFLQPIRKLINFNEMFQNGMSGFERYEEIMNEENEKEIPNAKELKDVKGKITIKDVTFRYDNKESILENFNLDIEAGKMVALVGPSGGGKTTICNLIPRFYDYESGQIFIDDVDISTVTLKSLRENIGIVQQDVFLFTGTIKENIMYGNPNATDEEVIEAAKNSCLHDFIMGLEDGYDTFIGERGVKLSGGQKQRISIARVFLKNPAILILDEATSALDNVTEYEIQKALEELSKDRTTLVVAHRLSTVKNSDEIVVLTDRGIEERGTHEELIKLGGVYSNLHNL</sequence>
<dbReference type="PANTHER" id="PTHR43394:SF1">
    <property type="entry name" value="ATP-BINDING CASSETTE SUB-FAMILY B MEMBER 10, MITOCHONDRIAL"/>
    <property type="match status" value="1"/>
</dbReference>
<dbReference type="RefSeq" id="WP_060796832.1">
    <property type="nucleotide sequence ID" value="NZ_KQ956323.1"/>
</dbReference>
<dbReference type="SUPFAM" id="SSF90123">
    <property type="entry name" value="ABC transporter transmembrane region"/>
    <property type="match status" value="1"/>
</dbReference>
<dbReference type="InterPro" id="IPR003593">
    <property type="entry name" value="AAA+_ATPase"/>
</dbReference>
<dbReference type="Pfam" id="PF00664">
    <property type="entry name" value="ABC_membrane"/>
    <property type="match status" value="1"/>
</dbReference>
<keyword evidence="5 7" id="KW-1133">Transmembrane helix</keyword>
<evidence type="ECO:0000259" key="9">
    <source>
        <dbReference type="PROSITE" id="PS50929"/>
    </source>
</evidence>
<evidence type="ECO:0000256" key="3">
    <source>
        <dbReference type="ARBA" id="ARBA00022741"/>
    </source>
</evidence>
<evidence type="ECO:0000256" key="7">
    <source>
        <dbReference type="SAM" id="Phobius"/>
    </source>
</evidence>
<dbReference type="InterPro" id="IPR039421">
    <property type="entry name" value="Type_1_exporter"/>
</dbReference>
<evidence type="ECO:0000259" key="8">
    <source>
        <dbReference type="PROSITE" id="PS50893"/>
    </source>
</evidence>
<keyword evidence="6 7" id="KW-0472">Membrane</keyword>
<dbReference type="Proteomes" id="UP000070646">
    <property type="component" value="Unassembled WGS sequence"/>
</dbReference>
<dbReference type="CDD" id="cd18549">
    <property type="entry name" value="ABC_6TM_YwjA_like"/>
    <property type="match status" value="1"/>
</dbReference>
<dbReference type="InterPro" id="IPR003439">
    <property type="entry name" value="ABC_transporter-like_ATP-bd"/>
</dbReference>
<dbReference type="GO" id="GO:0016887">
    <property type="term" value="F:ATP hydrolysis activity"/>
    <property type="evidence" value="ECO:0007669"/>
    <property type="project" value="InterPro"/>
</dbReference>
<keyword evidence="2 7" id="KW-0812">Transmembrane</keyword>
<evidence type="ECO:0000256" key="6">
    <source>
        <dbReference type="ARBA" id="ARBA00023136"/>
    </source>
</evidence>
<dbReference type="InterPro" id="IPR027417">
    <property type="entry name" value="P-loop_NTPase"/>
</dbReference>